<dbReference type="GO" id="GO:0003879">
    <property type="term" value="F:ATP phosphoribosyltransferase activity"/>
    <property type="evidence" value="ECO:0007669"/>
    <property type="project" value="UniProtKB-EC"/>
</dbReference>
<reference evidence="2 3" key="1">
    <citation type="submission" date="2016-07" db="EMBL/GenBank/DDBJ databases">
        <title>Comparative genomics of the Campylobacter concisus group.</title>
        <authorList>
            <person name="Miller W.G."/>
            <person name="Yee E."/>
            <person name="Chapman M.H."/>
            <person name="Huynh S."/>
            <person name="Bono J.L."/>
            <person name="On S.L.W."/>
            <person name="StLeger J."/>
            <person name="Foster G."/>
            <person name="Parker C.T."/>
        </authorList>
    </citation>
    <scope>NUCLEOTIDE SEQUENCE [LARGE SCALE GENOMIC DNA]</scope>
    <source>
        <strain evidence="2 3">ATCC 33238</strain>
    </source>
</reference>
<evidence type="ECO:0000313" key="3">
    <source>
        <dbReference type="Proteomes" id="UP000502377"/>
    </source>
</evidence>
<accession>A0A6G5QK66</accession>
<dbReference type="PANTHER" id="PTHR43707:SF1">
    <property type="entry name" value="HISTIDINE--TRNA LIGASE, MITOCHONDRIAL-RELATED"/>
    <property type="match status" value="1"/>
</dbReference>
<dbReference type="KEGG" id="crx:CRECT_0354"/>
<keyword evidence="2" id="KW-0808">Transferase</keyword>
<dbReference type="Proteomes" id="UP000502377">
    <property type="component" value="Chromosome"/>
</dbReference>
<dbReference type="SUPFAM" id="SSF55681">
    <property type="entry name" value="Class II aaRS and biotin synthetases"/>
    <property type="match status" value="1"/>
</dbReference>
<sequence length="289" mass="33196">MSEFDANVYEHDIPSGTRLYFGQSAKLKRKIERTASEILEKNGFHEIVTPFFSYHQHLSVQPTALVRFSDHENHQISLRADSTVDVVRIVLRRLKDTEPKRWFYIQPVFKYPSAEIYQIGAELIGESDLATSVKIAKELFESFDLAPVLQISHIAIPQIVCRLLNLPISIFEHGEIEKILNQNEEWLKRLAFVNTVEGIDEILPLVPDEIKTALLEIKELAQAVKYENLRIVPLYYSKMRYYDKLFFRFLGGNAVLSGGGNYEIEGIKSSGFGVYTDALIENLDQKERV</sequence>
<evidence type="ECO:0000259" key="1">
    <source>
        <dbReference type="Pfam" id="PF13393"/>
    </source>
</evidence>
<dbReference type="InterPro" id="IPR004516">
    <property type="entry name" value="HisRS/HisZ"/>
</dbReference>
<organism evidence="2 3">
    <name type="scientific">Campylobacter rectus</name>
    <name type="common">Wolinella recta</name>
    <dbReference type="NCBI Taxonomy" id="203"/>
    <lineage>
        <taxon>Bacteria</taxon>
        <taxon>Pseudomonadati</taxon>
        <taxon>Campylobacterota</taxon>
        <taxon>Epsilonproteobacteria</taxon>
        <taxon>Campylobacterales</taxon>
        <taxon>Campylobacteraceae</taxon>
        <taxon>Campylobacter</taxon>
    </lineage>
</organism>
<dbReference type="Gene3D" id="3.30.930.10">
    <property type="entry name" value="Bira Bifunctional Protein, Domain 2"/>
    <property type="match status" value="1"/>
</dbReference>
<evidence type="ECO:0000313" key="2">
    <source>
        <dbReference type="EMBL" id="QCD46051.1"/>
    </source>
</evidence>
<dbReference type="InterPro" id="IPR045864">
    <property type="entry name" value="aa-tRNA-synth_II/BPL/LPL"/>
</dbReference>
<dbReference type="Pfam" id="PF13393">
    <property type="entry name" value="tRNA-synt_His"/>
    <property type="match status" value="1"/>
</dbReference>
<protein>
    <submittedName>
        <fullName evidence="2">ATP phosphoribosyltransferase HisG(S)Z, hetero-octameric short form, regulatory subunit</fullName>
        <ecNumber evidence="2">2.4.2.17</ecNumber>
    </submittedName>
</protein>
<dbReference type="GO" id="GO:0005737">
    <property type="term" value="C:cytoplasm"/>
    <property type="evidence" value="ECO:0007669"/>
    <property type="project" value="InterPro"/>
</dbReference>
<dbReference type="EMBL" id="CP012543">
    <property type="protein sequence ID" value="QCD46051.1"/>
    <property type="molecule type" value="Genomic_DNA"/>
</dbReference>
<name>A0A6G5QK66_CAMRE</name>
<keyword evidence="2" id="KW-0328">Glycosyltransferase</keyword>
<dbReference type="InterPro" id="IPR041715">
    <property type="entry name" value="HisRS-like_core"/>
</dbReference>
<dbReference type="AlphaFoldDB" id="A0A6G5QK66"/>
<proteinExistence type="predicted"/>
<dbReference type="GO" id="GO:0004821">
    <property type="term" value="F:histidine-tRNA ligase activity"/>
    <property type="evidence" value="ECO:0007669"/>
    <property type="project" value="TreeGrafter"/>
</dbReference>
<dbReference type="RefSeq" id="WP_004318842.1">
    <property type="nucleotide sequence ID" value="NZ_CP012543.1"/>
</dbReference>
<dbReference type="GO" id="GO:0006427">
    <property type="term" value="P:histidyl-tRNA aminoacylation"/>
    <property type="evidence" value="ECO:0007669"/>
    <property type="project" value="TreeGrafter"/>
</dbReference>
<dbReference type="EC" id="2.4.2.17" evidence="2"/>
<gene>
    <name evidence="2" type="primary">hisZ</name>
    <name evidence="2" type="ORF">CRECT_0354</name>
</gene>
<dbReference type="PANTHER" id="PTHR43707">
    <property type="entry name" value="HISTIDYL-TRNA SYNTHETASE"/>
    <property type="match status" value="1"/>
</dbReference>
<feature type="domain" description="Class II Histidinyl-tRNA synthetase (HisRS)-like catalytic core" evidence="1">
    <location>
        <begin position="23"/>
        <end position="249"/>
    </location>
</feature>
<dbReference type="NCBIfam" id="NF008946">
    <property type="entry name" value="PRK12293.1"/>
    <property type="match status" value="1"/>
</dbReference>